<evidence type="ECO:0000313" key="4">
    <source>
        <dbReference type="EMBL" id="KEZ39401.1"/>
    </source>
</evidence>
<dbReference type="GO" id="GO:0019748">
    <property type="term" value="P:secondary metabolic process"/>
    <property type="evidence" value="ECO:0007669"/>
    <property type="project" value="TreeGrafter"/>
</dbReference>
<feature type="domain" description="Serine hydrolase" evidence="3">
    <location>
        <begin position="40"/>
        <end position="270"/>
    </location>
</feature>
<dbReference type="GO" id="GO:0016787">
    <property type="term" value="F:hydrolase activity"/>
    <property type="evidence" value="ECO:0007669"/>
    <property type="project" value="UniProtKB-KW"/>
</dbReference>
<dbReference type="EMBL" id="JOWA01000154">
    <property type="protein sequence ID" value="KEZ39401.1"/>
    <property type="molecule type" value="Genomic_DNA"/>
</dbReference>
<dbReference type="Gene3D" id="3.40.50.1820">
    <property type="entry name" value="alpha/beta hydrolase"/>
    <property type="match status" value="1"/>
</dbReference>
<feature type="region of interest" description="Disordered" evidence="2">
    <location>
        <begin position="1"/>
        <end position="41"/>
    </location>
</feature>
<dbReference type="RefSeq" id="XP_016639200.1">
    <property type="nucleotide sequence ID" value="XM_016783760.1"/>
</dbReference>
<dbReference type="AlphaFoldDB" id="A0A084FWD9"/>
<dbReference type="Pfam" id="PF03959">
    <property type="entry name" value="FSH1"/>
    <property type="match status" value="1"/>
</dbReference>
<feature type="compositionally biased region" description="Low complexity" evidence="2">
    <location>
        <begin position="1"/>
        <end position="19"/>
    </location>
</feature>
<protein>
    <recommendedName>
        <fullName evidence="3">Serine hydrolase domain-containing protein</fullName>
    </recommendedName>
</protein>
<evidence type="ECO:0000313" key="5">
    <source>
        <dbReference type="Proteomes" id="UP000028545"/>
    </source>
</evidence>
<evidence type="ECO:0000259" key="3">
    <source>
        <dbReference type="Pfam" id="PF03959"/>
    </source>
</evidence>
<organism evidence="4 5">
    <name type="scientific">Pseudallescheria apiosperma</name>
    <name type="common">Scedosporium apiospermum</name>
    <dbReference type="NCBI Taxonomy" id="563466"/>
    <lineage>
        <taxon>Eukaryota</taxon>
        <taxon>Fungi</taxon>
        <taxon>Dikarya</taxon>
        <taxon>Ascomycota</taxon>
        <taxon>Pezizomycotina</taxon>
        <taxon>Sordariomycetes</taxon>
        <taxon>Hypocreomycetidae</taxon>
        <taxon>Microascales</taxon>
        <taxon>Microascaceae</taxon>
        <taxon>Scedosporium</taxon>
    </lineage>
</organism>
<reference evidence="4 5" key="1">
    <citation type="journal article" date="2014" name="Genome Announc.">
        <title>Draft genome sequence of the pathogenic fungus Scedosporium apiospermum.</title>
        <authorList>
            <person name="Vandeputte P."/>
            <person name="Ghamrawi S."/>
            <person name="Rechenmann M."/>
            <person name="Iltis A."/>
            <person name="Giraud S."/>
            <person name="Fleury M."/>
            <person name="Thornton C."/>
            <person name="Delhaes L."/>
            <person name="Meyer W."/>
            <person name="Papon N."/>
            <person name="Bouchara J.P."/>
        </authorList>
    </citation>
    <scope>NUCLEOTIDE SEQUENCE [LARGE SCALE GENOMIC DNA]</scope>
    <source>
        <strain evidence="4 5">IHEM 14462</strain>
    </source>
</reference>
<dbReference type="InterPro" id="IPR050593">
    <property type="entry name" value="LovG"/>
</dbReference>
<keyword evidence="1" id="KW-0378">Hydrolase</keyword>
<dbReference type="InterPro" id="IPR029058">
    <property type="entry name" value="AB_hydrolase_fold"/>
</dbReference>
<dbReference type="OrthoDB" id="2094269at2759"/>
<gene>
    <name evidence="4" type="ORF">SAPIO_CDS10110</name>
</gene>
<dbReference type="PANTHER" id="PTHR48070">
    <property type="entry name" value="ESTERASE OVCA2"/>
    <property type="match status" value="1"/>
</dbReference>
<dbReference type="GeneID" id="27719274"/>
<name>A0A084FWD9_PSEDA</name>
<dbReference type="KEGG" id="sapo:SAPIO_CDS10110"/>
<sequence length="296" mass="32131">MSESATPTPTPSESGPSRPASTQPQVGKKGNQKAPKPPKKELKVLMLHGYTQSGPLFRAKTRALEKLLTKALTPLSTTLTFLYPTAPIRLRPSEIPGFTPSSPTLDPSDADDQLDSWAWFRRDPTSPVVHGLDAGMSAVADAIREAQGVDGVVGFSQGGALAAMVAAAMEEPRRTPPEGAKGWAEKLKGANGGRPLKFTVVYSGFYMPVEEVKWMYEPSIRTPTLHYIGGLDTVVEESRSRGLIERCEDPVVAVHPGGHYVPVSREWMMPIIGFIRKFAEEAEPKESEPKESARLA</sequence>
<dbReference type="Proteomes" id="UP000028545">
    <property type="component" value="Unassembled WGS sequence"/>
</dbReference>
<dbReference type="SUPFAM" id="SSF53474">
    <property type="entry name" value="alpha/beta-Hydrolases"/>
    <property type="match status" value="1"/>
</dbReference>
<evidence type="ECO:0000256" key="1">
    <source>
        <dbReference type="ARBA" id="ARBA00022801"/>
    </source>
</evidence>
<dbReference type="InterPro" id="IPR005645">
    <property type="entry name" value="FSH-like_dom"/>
</dbReference>
<evidence type="ECO:0000256" key="2">
    <source>
        <dbReference type="SAM" id="MobiDB-lite"/>
    </source>
</evidence>
<comment type="caution">
    <text evidence="4">The sequence shown here is derived from an EMBL/GenBank/DDBJ whole genome shotgun (WGS) entry which is preliminary data.</text>
</comment>
<proteinExistence type="predicted"/>
<dbReference type="GO" id="GO:0005634">
    <property type="term" value="C:nucleus"/>
    <property type="evidence" value="ECO:0007669"/>
    <property type="project" value="TreeGrafter"/>
</dbReference>
<keyword evidence="5" id="KW-1185">Reference proteome</keyword>
<dbReference type="OMA" id="CYSGFIA"/>
<dbReference type="GO" id="GO:0005737">
    <property type="term" value="C:cytoplasm"/>
    <property type="evidence" value="ECO:0007669"/>
    <property type="project" value="TreeGrafter"/>
</dbReference>
<dbReference type="PANTHER" id="PTHR48070:SF6">
    <property type="entry name" value="ESTERASE OVCA2"/>
    <property type="match status" value="1"/>
</dbReference>
<dbReference type="VEuPathDB" id="FungiDB:SAPIO_CDS10110"/>
<dbReference type="HOGENOM" id="CLU_051938_2_0_1"/>
<accession>A0A084FWD9</accession>